<dbReference type="STRING" id="153496.A0U89_09380"/>
<dbReference type="EMBL" id="CP014674">
    <property type="protein sequence ID" value="AOX18246.1"/>
    <property type="molecule type" value="Genomic_DNA"/>
</dbReference>
<proteinExistence type="predicted"/>
<evidence type="ECO:0000313" key="1">
    <source>
        <dbReference type="EMBL" id="AOX18246.1"/>
    </source>
</evidence>
<dbReference type="AlphaFoldDB" id="A0A1D8UXA5"/>
<sequence length="98" mass="9151">MGRLSVRRFDMSASTGKPTMRMALAATACLGMLSLAGCGDPYDPGARAGSGALIGAGGGAAIGALAGGGRGAAIGALTGGAVGAAGGAATTPNRRPNY</sequence>
<protein>
    <submittedName>
        <fullName evidence="1">Cell envelope biogenesis protein OmpA</fullName>
    </submittedName>
</protein>
<accession>A0A1D8UXA5</accession>
<dbReference type="Proteomes" id="UP000179145">
    <property type="component" value="Chromosome"/>
</dbReference>
<reference evidence="1 2" key="1">
    <citation type="journal article" date="2016" name="Microb. Cell Fact.">
        <title>Dissection of exopolysaccharide biosynthesis in Kozakia baliensis.</title>
        <authorList>
            <person name="Brandt J.U."/>
            <person name="Jakob F."/>
            <person name="Behr J."/>
            <person name="Geissler A.J."/>
            <person name="Vogel R.F."/>
        </authorList>
    </citation>
    <scope>NUCLEOTIDE SEQUENCE [LARGE SCALE GENOMIC DNA]</scope>
    <source>
        <strain evidence="1 2">DSM 14400</strain>
    </source>
</reference>
<dbReference type="KEGG" id="kba:A0U89_09380"/>
<keyword evidence="2" id="KW-1185">Reference proteome</keyword>
<evidence type="ECO:0000313" key="2">
    <source>
        <dbReference type="Proteomes" id="UP000179145"/>
    </source>
</evidence>
<organism evidence="1 2">
    <name type="scientific">Kozakia baliensis</name>
    <dbReference type="NCBI Taxonomy" id="153496"/>
    <lineage>
        <taxon>Bacteria</taxon>
        <taxon>Pseudomonadati</taxon>
        <taxon>Pseudomonadota</taxon>
        <taxon>Alphaproteobacteria</taxon>
        <taxon>Acetobacterales</taxon>
        <taxon>Acetobacteraceae</taxon>
        <taxon>Kozakia</taxon>
    </lineage>
</organism>
<gene>
    <name evidence="1" type="ORF">A0U89_09380</name>
</gene>
<name>A0A1D8UXA5_9PROT</name>